<dbReference type="GO" id="GO:0031048">
    <property type="term" value="P:regulatory ncRNA-mediated heterochromatin formation"/>
    <property type="evidence" value="ECO:0007669"/>
    <property type="project" value="TreeGrafter"/>
</dbReference>
<protein>
    <submittedName>
        <fullName evidence="3">Zinc finger, NFX1-type containing 1, putative</fullName>
    </submittedName>
</protein>
<organism evidence="3 4">
    <name type="scientific">Acanthamoeba castellanii (strain ATCC 30010 / Neff)</name>
    <dbReference type="NCBI Taxonomy" id="1257118"/>
    <lineage>
        <taxon>Eukaryota</taxon>
        <taxon>Amoebozoa</taxon>
        <taxon>Discosea</taxon>
        <taxon>Longamoebia</taxon>
        <taxon>Centramoebida</taxon>
        <taxon>Acanthamoebidae</taxon>
        <taxon>Acanthamoeba</taxon>
    </lineage>
</organism>
<feature type="domain" description="DNA2/NAM7 helicase helicase" evidence="2">
    <location>
        <begin position="110"/>
        <end position="308"/>
    </location>
</feature>
<sequence length="643" mass="72064">MEGTYVMAESSAAYFEAYRHVLLALKNIIDDALPFQRYLLRLSNEIRPPSYFDQESTLDFSLLKRGYVEPPPPKQLPAGRRQDRGDPLPARNPANSWPVLQPWPTFDSGLNESQLQAVRQALTNELALIQGPPGTGKTFVGLKIARLLLQTRQRTAPPILCVCYTNHALDQSEGANHLPCAQQFLEGIYKFEKNVVRIGGRSSSTILGERNIMKLQLPYGHRLLGARWNIKRSQDEVSHAIVQCLENLRKERLSLSDLKKVAFPHHLRSLCEGREEADEASSAMLLDRWLELPKKKRRQKGKGKAKVNGAATAQTNRFQRLADLQEDVATTKNDKGKEKLGDESEDEDEGEEEEGEEDFVDEQLQEGAVSIVNVPGGNEEEEEDDEAEEEGDEEEIRQIEEERALLEAGEAGGKKEPQVQVVNFADLTEDEKMPSPALLETLDLWSLRYEDRARLHFFWLRLMGFYCIGNAKLLQDNSPLWRRVMATLRDQGCAGAALSLACQKHPQTNIVVAKAADFAKAPMGGCMLKCDSRLPCGHACTLNCHPDDSLHEEIKCYSKCAKKRECQHACPLKCWQECGDCRVRVLKTLPCGHTTSQPCYLAPELCVCDYACTKGLPCGHNAVVPCHQAYAHIPRQPFNSGGY</sequence>
<dbReference type="GeneID" id="14915579"/>
<feature type="compositionally biased region" description="Basic residues" evidence="1">
    <location>
        <begin position="295"/>
        <end position="305"/>
    </location>
</feature>
<reference evidence="3 4" key="1">
    <citation type="journal article" date="2013" name="Genome Biol.">
        <title>Genome of Acanthamoeba castellanii highlights extensive lateral gene transfer and early evolution of tyrosine kinase signaling.</title>
        <authorList>
            <person name="Clarke M."/>
            <person name="Lohan A.J."/>
            <person name="Liu B."/>
            <person name="Lagkouvardos I."/>
            <person name="Roy S."/>
            <person name="Zafar N."/>
            <person name="Bertelli C."/>
            <person name="Schilde C."/>
            <person name="Kianianmomeni A."/>
            <person name="Burglin T.R."/>
            <person name="Frech C."/>
            <person name="Turcotte B."/>
            <person name="Kopec K.O."/>
            <person name="Synnott J.M."/>
            <person name="Choo C."/>
            <person name="Paponov I."/>
            <person name="Finkler A."/>
            <person name="Soon Heng Tan C."/>
            <person name="Hutchins A.P."/>
            <person name="Weinmeier T."/>
            <person name="Rattei T."/>
            <person name="Chu J.S."/>
            <person name="Gimenez G."/>
            <person name="Irimia M."/>
            <person name="Rigden D.J."/>
            <person name="Fitzpatrick D.A."/>
            <person name="Lorenzo-Morales J."/>
            <person name="Bateman A."/>
            <person name="Chiu C.H."/>
            <person name="Tang P."/>
            <person name="Hegemann P."/>
            <person name="Fromm H."/>
            <person name="Raoult D."/>
            <person name="Greub G."/>
            <person name="Miranda-Saavedra D."/>
            <person name="Chen N."/>
            <person name="Nash P."/>
            <person name="Ginger M.L."/>
            <person name="Horn M."/>
            <person name="Schaap P."/>
            <person name="Caler L."/>
            <person name="Loftus B."/>
        </authorList>
    </citation>
    <scope>NUCLEOTIDE SEQUENCE [LARGE SCALE GENOMIC DNA]</scope>
    <source>
        <strain evidence="3 4">Neff</strain>
    </source>
</reference>
<dbReference type="Pfam" id="PF13086">
    <property type="entry name" value="AAA_11"/>
    <property type="match status" value="1"/>
</dbReference>
<dbReference type="KEGG" id="acan:ACA1_299380"/>
<evidence type="ECO:0000256" key="1">
    <source>
        <dbReference type="SAM" id="MobiDB-lite"/>
    </source>
</evidence>
<dbReference type="AlphaFoldDB" id="L8GS61"/>
<dbReference type="InterPro" id="IPR045055">
    <property type="entry name" value="DNA2/NAM7-like"/>
</dbReference>
<dbReference type="Proteomes" id="UP000011083">
    <property type="component" value="Unassembled WGS sequence"/>
</dbReference>
<dbReference type="InterPro" id="IPR041677">
    <property type="entry name" value="DNA2/NAM7_AAA_11"/>
</dbReference>
<evidence type="ECO:0000313" key="4">
    <source>
        <dbReference type="Proteomes" id="UP000011083"/>
    </source>
</evidence>
<evidence type="ECO:0000259" key="2">
    <source>
        <dbReference type="Pfam" id="PF13086"/>
    </source>
</evidence>
<feature type="compositionally biased region" description="Acidic residues" evidence="1">
    <location>
        <begin position="343"/>
        <end position="364"/>
    </location>
</feature>
<proteinExistence type="predicted"/>
<keyword evidence="4" id="KW-1185">Reference proteome</keyword>
<feature type="region of interest" description="Disordered" evidence="1">
    <location>
        <begin position="295"/>
        <end position="396"/>
    </location>
</feature>
<dbReference type="PANTHER" id="PTHR10887:SF341">
    <property type="entry name" value="NFX1-TYPE ZINC FINGER-CONTAINING PROTEIN 1"/>
    <property type="match status" value="1"/>
</dbReference>
<accession>L8GS61</accession>
<gene>
    <name evidence="3" type="ORF">ACA1_299380</name>
</gene>
<dbReference type="OrthoDB" id="409395at2759"/>
<dbReference type="EMBL" id="KB008038">
    <property type="protein sequence ID" value="ELR14966.1"/>
    <property type="molecule type" value="Genomic_DNA"/>
</dbReference>
<evidence type="ECO:0000313" key="3">
    <source>
        <dbReference type="EMBL" id="ELR14966.1"/>
    </source>
</evidence>
<dbReference type="Gene3D" id="3.40.50.300">
    <property type="entry name" value="P-loop containing nucleotide triphosphate hydrolases"/>
    <property type="match status" value="1"/>
</dbReference>
<dbReference type="SUPFAM" id="SSF52540">
    <property type="entry name" value="P-loop containing nucleoside triphosphate hydrolases"/>
    <property type="match status" value="1"/>
</dbReference>
<name>L8GS61_ACACF</name>
<feature type="compositionally biased region" description="Basic and acidic residues" evidence="1">
    <location>
        <begin position="332"/>
        <end position="342"/>
    </location>
</feature>
<dbReference type="GO" id="GO:0004386">
    <property type="term" value="F:helicase activity"/>
    <property type="evidence" value="ECO:0007669"/>
    <property type="project" value="InterPro"/>
</dbReference>
<feature type="compositionally biased region" description="Acidic residues" evidence="1">
    <location>
        <begin position="378"/>
        <end position="395"/>
    </location>
</feature>
<dbReference type="GO" id="GO:0031380">
    <property type="term" value="C:nuclear RNA-directed RNA polymerase complex"/>
    <property type="evidence" value="ECO:0007669"/>
    <property type="project" value="TreeGrafter"/>
</dbReference>
<dbReference type="PANTHER" id="PTHR10887">
    <property type="entry name" value="DNA2/NAM7 HELICASE FAMILY"/>
    <property type="match status" value="1"/>
</dbReference>
<dbReference type="VEuPathDB" id="AmoebaDB:ACA1_299380"/>
<feature type="region of interest" description="Disordered" evidence="1">
    <location>
        <begin position="69"/>
        <end position="96"/>
    </location>
</feature>
<dbReference type="RefSeq" id="XP_004336979.1">
    <property type="nucleotide sequence ID" value="XM_004336931.1"/>
</dbReference>
<dbReference type="InterPro" id="IPR027417">
    <property type="entry name" value="P-loop_NTPase"/>
</dbReference>